<dbReference type="OrthoDB" id="205211at2157"/>
<feature type="transmembrane region" description="Helical" evidence="1">
    <location>
        <begin position="80"/>
        <end position="100"/>
    </location>
</feature>
<protein>
    <submittedName>
        <fullName evidence="2">Uncharacterized protein</fullName>
    </submittedName>
</protein>
<keyword evidence="1" id="KW-0472">Membrane</keyword>
<dbReference type="Proteomes" id="UP000198902">
    <property type="component" value="Unassembled WGS sequence"/>
</dbReference>
<reference evidence="3" key="1">
    <citation type="submission" date="2015-03" db="EMBL/GenBank/DDBJ databases">
        <authorList>
            <person name="Urmite Genomes"/>
        </authorList>
    </citation>
    <scope>NUCLEOTIDE SEQUENCE [LARGE SCALE GENOMIC DNA]</scope>
    <source>
        <strain evidence="3">Arc-Hr</strain>
    </source>
</reference>
<evidence type="ECO:0000313" key="2">
    <source>
        <dbReference type="EMBL" id="CQR48804.1"/>
    </source>
</evidence>
<gene>
    <name evidence="2" type="ORF">BN996_00252</name>
</gene>
<dbReference type="RefSeq" id="WP_007276061.1">
    <property type="nucleotide sequence ID" value="NZ_CABLRR010000001.1"/>
</dbReference>
<keyword evidence="1" id="KW-0812">Transmembrane</keyword>
<dbReference type="InterPro" id="IPR058349">
    <property type="entry name" value="DUF8036"/>
</dbReference>
<dbReference type="EMBL" id="CSTE01000001">
    <property type="protein sequence ID" value="CQR48804.1"/>
    <property type="molecule type" value="Genomic_DNA"/>
</dbReference>
<organism evidence="2 3">
    <name type="scientific">Haloferax massiliensis</name>
    <dbReference type="NCBI Taxonomy" id="1476858"/>
    <lineage>
        <taxon>Archaea</taxon>
        <taxon>Methanobacteriati</taxon>
        <taxon>Methanobacteriota</taxon>
        <taxon>Stenosarchaea group</taxon>
        <taxon>Halobacteria</taxon>
        <taxon>Halobacteriales</taxon>
        <taxon>Haloferacaceae</taxon>
        <taxon>Haloferax</taxon>
    </lineage>
</organism>
<feature type="transmembrane region" description="Helical" evidence="1">
    <location>
        <begin position="12"/>
        <end position="31"/>
    </location>
</feature>
<feature type="transmembrane region" description="Helical" evidence="1">
    <location>
        <begin position="38"/>
        <end position="60"/>
    </location>
</feature>
<name>A0A0D6JLP0_9EURY</name>
<accession>A0A0D6JLP0</accession>
<evidence type="ECO:0000256" key="1">
    <source>
        <dbReference type="SAM" id="Phobius"/>
    </source>
</evidence>
<sequence>MSIWVDVATVSSGVNVVVLLALSAVWARNYLTFRSKHAVGLLVFGVFLLAENALAFYMYILDPTLSGWFSTDVPVIAWRLMMLLHVFETLGLAFLAWITFD</sequence>
<keyword evidence="3" id="KW-1185">Reference proteome</keyword>
<keyword evidence="1" id="KW-1133">Transmembrane helix</keyword>
<proteinExistence type="predicted"/>
<dbReference type="Pfam" id="PF26119">
    <property type="entry name" value="DUF8036"/>
    <property type="match status" value="1"/>
</dbReference>
<dbReference type="AlphaFoldDB" id="A0A0D6JLP0"/>
<evidence type="ECO:0000313" key="3">
    <source>
        <dbReference type="Proteomes" id="UP000198902"/>
    </source>
</evidence>